<evidence type="ECO:0000313" key="2">
    <source>
        <dbReference type="EMBL" id="RHZ24952.1"/>
    </source>
</evidence>
<dbReference type="EMBL" id="QUTE01008370">
    <property type="protein sequence ID" value="RHZ24952.1"/>
    <property type="molecule type" value="Genomic_DNA"/>
</dbReference>
<name>A0A397FBM9_APHAT</name>
<accession>A0A397FBM9</accession>
<organism evidence="2 3">
    <name type="scientific">Aphanomyces astaci</name>
    <name type="common">Crayfish plague agent</name>
    <dbReference type="NCBI Taxonomy" id="112090"/>
    <lineage>
        <taxon>Eukaryota</taxon>
        <taxon>Sar</taxon>
        <taxon>Stramenopiles</taxon>
        <taxon>Oomycota</taxon>
        <taxon>Saprolegniomycetes</taxon>
        <taxon>Saprolegniales</taxon>
        <taxon>Verrucalvaceae</taxon>
        <taxon>Aphanomyces</taxon>
    </lineage>
</organism>
<gene>
    <name evidence="1" type="ORF">DYB26_009653</name>
    <name evidence="2" type="ORF">DYB31_013285</name>
</gene>
<proteinExistence type="predicted"/>
<protein>
    <submittedName>
        <fullName evidence="2">Uncharacterized protein</fullName>
    </submittedName>
</protein>
<dbReference type="EMBL" id="QUTF01014401">
    <property type="protein sequence ID" value="RHZ13205.1"/>
    <property type="molecule type" value="Genomic_DNA"/>
</dbReference>
<dbReference type="Proteomes" id="UP000286510">
    <property type="component" value="Unassembled WGS sequence"/>
</dbReference>
<dbReference type="VEuPathDB" id="FungiDB:H257_07289"/>
<evidence type="ECO:0000313" key="4">
    <source>
        <dbReference type="Proteomes" id="UP000286510"/>
    </source>
</evidence>
<reference evidence="3 4" key="1">
    <citation type="submission" date="2018-08" db="EMBL/GenBank/DDBJ databases">
        <title>Aphanomyces genome sequencing and annotation.</title>
        <authorList>
            <person name="Minardi D."/>
            <person name="Oidtmann B."/>
            <person name="Van Der Giezen M."/>
            <person name="Studholme D.J."/>
        </authorList>
    </citation>
    <scope>NUCLEOTIDE SEQUENCE [LARGE SCALE GENOMIC DNA]</scope>
    <source>
        <strain evidence="2 3">197901</strain>
        <strain evidence="1 4">FDL457</strain>
    </source>
</reference>
<comment type="caution">
    <text evidence="2">The sequence shown here is derived from an EMBL/GenBank/DDBJ whole genome shotgun (WGS) entry which is preliminary data.</text>
</comment>
<sequence length="126" mass="14095">MVEAMNPGRIYSTRLISRLLQNGRRRHFGADTDSIKLFFEVGSSINDNGGTFVFDLDPTLSIRMILLQMKKYAKTYSDFTLADGTHNCTKYVLKLIPMTNVDCLGKNILSGVAMDHSENTEVSVGR</sequence>
<dbReference type="AlphaFoldDB" id="A0A397FBM9"/>
<dbReference type="Proteomes" id="UP000266196">
    <property type="component" value="Unassembled WGS sequence"/>
</dbReference>
<evidence type="ECO:0000313" key="1">
    <source>
        <dbReference type="EMBL" id="RHZ13205.1"/>
    </source>
</evidence>
<evidence type="ECO:0000313" key="3">
    <source>
        <dbReference type="Proteomes" id="UP000266196"/>
    </source>
</evidence>